<dbReference type="InterPro" id="IPR021302">
    <property type="entry name" value="DUF2780_VcgC/VcgE"/>
</dbReference>
<sequence>MLQLIPNLNDLNGLIPNQNLSTILQRKEVNQAFNTLGLDASMVEQFVPVLMQYLTQQGASQDLLASLGKLWQ</sequence>
<gene>
    <name evidence="1" type="ORF">ERS013201_00800</name>
</gene>
<reference evidence="1 2" key="1">
    <citation type="submission" date="2015-07" db="EMBL/GenBank/DDBJ databases">
        <authorList>
            <consortium name="Pathogen Informatics"/>
        </authorList>
    </citation>
    <scope>NUCLEOTIDE SEQUENCE [LARGE SCALE GENOMIC DNA]</scope>
    <source>
        <strain evidence="1 2">A325</strain>
    </source>
</reference>
<name>A0A655VQP6_VIBCL</name>
<dbReference type="Proteomes" id="UP000046067">
    <property type="component" value="Unassembled WGS sequence"/>
</dbReference>
<proteinExistence type="predicted"/>
<evidence type="ECO:0000313" key="2">
    <source>
        <dbReference type="Proteomes" id="UP000046067"/>
    </source>
</evidence>
<accession>A0A655VQP6</accession>
<dbReference type="Pfam" id="PF11075">
    <property type="entry name" value="DUF2780"/>
    <property type="match status" value="1"/>
</dbReference>
<dbReference type="AlphaFoldDB" id="A0A655VQP6"/>
<evidence type="ECO:0000313" key="1">
    <source>
        <dbReference type="EMBL" id="CSB74018.1"/>
    </source>
</evidence>
<dbReference type="EMBL" id="CWQJ01000004">
    <property type="protein sequence ID" value="CSB74018.1"/>
    <property type="molecule type" value="Genomic_DNA"/>
</dbReference>
<organism evidence="1 2">
    <name type="scientific">Vibrio cholerae</name>
    <dbReference type="NCBI Taxonomy" id="666"/>
    <lineage>
        <taxon>Bacteria</taxon>
        <taxon>Pseudomonadati</taxon>
        <taxon>Pseudomonadota</taxon>
        <taxon>Gammaproteobacteria</taxon>
        <taxon>Vibrionales</taxon>
        <taxon>Vibrionaceae</taxon>
        <taxon>Vibrio</taxon>
    </lineage>
</organism>
<protein>
    <submittedName>
        <fullName evidence="1">VcgC</fullName>
    </submittedName>
</protein>